<dbReference type="AlphaFoldDB" id="A0A2A2F069"/>
<feature type="transmembrane region" description="Helical" evidence="7">
    <location>
        <begin position="87"/>
        <end position="108"/>
    </location>
</feature>
<feature type="transmembrane region" description="Helical" evidence="7">
    <location>
        <begin position="20"/>
        <end position="43"/>
    </location>
</feature>
<feature type="transmembrane region" description="Helical" evidence="7">
    <location>
        <begin position="409"/>
        <end position="433"/>
    </location>
</feature>
<feature type="transmembrane region" description="Helical" evidence="7">
    <location>
        <begin position="259"/>
        <end position="278"/>
    </location>
</feature>
<dbReference type="PANTHER" id="PTHR33567">
    <property type="entry name" value="CHROMATE ION TRANSPORTER (EUROFUNG)"/>
    <property type="match status" value="1"/>
</dbReference>
<keyword evidence="3" id="KW-1003">Cell membrane</keyword>
<feature type="transmembrane region" description="Helical" evidence="7">
    <location>
        <begin position="224"/>
        <end position="247"/>
    </location>
</feature>
<evidence type="ECO:0000313" key="9">
    <source>
        <dbReference type="Proteomes" id="UP000217771"/>
    </source>
</evidence>
<dbReference type="GO" id="GO:0005886">
    <property type="term" value="C:plasma membrane"/>
    <property type="evidence" value="ECO:0007669"/>
    <property type="project" value="UniProtKB-SubCell"/>
</dbReference>
<comment type="caution">
    <text evidence="8">The sequence shown here is derived from an EMBL/GenBank/DDBJ whole genome shotgun (WGS) entry which is preliminary data.</text>
</comment>
<feature type="transmembrane region" description="Helical" evidence="7">
    <location>
        <begin position="149"/>
        <end position="180"/>
    </location>
</feature>
<dbReference type="Proteomes" id="UP000217771">
    <property type="component" value="Unassembled WGS sequence"/>
</dbReference>
<evidence type="ECO:0000256" key="3">
    <source>
        <dbReference type="ARBA" id="ARBA00022475"/>
    </source>
</evidence>
<accession>A0A2A2F069</accession>
<feature type="transmembrane region" description="Helical" evidence="7">
    <location>
        <begin position="374"/>
        <end position="397"/>
    </location>
</feature>
<protein>
    <submittedName>
        <fullName evidence="8">Chromate transporter</fullName>
    </submittedName>
</protein>
<organism evidence="8 9">
    <name type="scientific">Halomonas salipaludis</name>
    <dbReference type="NCBI Taxonomy" id="2032625"/>
    <lineage>
        <taxon>Bacteria</taxon>
        <taxon>Pseudomonadati</taxon>
        <taxon>Pseudomonadota</taxon>
        <taxon>Gammaproteobacteria</taxon>
        <taxon>Oceanospirillales</taxon>
        <taxon>Halomonadaceae</taxon>
        <taxon>Halomonas</taxon>
    </lineage>
</organism>
<dbReference type="InterPro" id="IPR003370">
    <property type="entry name" value="Chromate_transpt"/>
</dbReference>
<dbReference type="OrthoDB" id="8969999at2"/>
<feature type="transmembrane region" description="Helical" evidence="7">
    <location>
        <begin position="439"/>
        <end position="456"/>
    </location>
</feature>
<evidence type="ECO:0000256" key="6">
    <source>
        <dbReference type="ARBA" id="ARBA00023136"/>
    </source>
</evidence>
<keyword evidence="5 7" id="KW-1133">Transmembrane helix</keyword>
<sequence>MPPVTETPHQVPFREAVMVWLRIAMLSFGGPAGQIAVMHRILVEEKQWIGERRFLHALNYCMMLPGPEAQQLAIYIGWLMHRTKGGLVAGCLFVLPGFIAILALSYLYAALGNVGLVEGLFFGLKAAVLAVVLNAVVRIGKRALKNRIMLGLAAAAFVAIFFFDVAFPLIILSAALLGYWGGKRGMMAFQVGGGHGNGNDQGLSDRDSLLGEGLPAHAQPNPGWSLRISAIFLLLWLTPVALLLITLGGENVFSQIATFFSKMAVVTFGGAYAVLGYVTQEAVQNYAWLAPGEMLDGLGMAETTPGPLIQVVQFVGFMAAYREAIGLDPMLAATLAAVLSTWVTFVPCFLWIFLGAPYVERLRDNRALSAALSAITAAVVGVILNLAIWFGLHVIFAEVEEWRALGARLLIPDLASLEPLALLLSAAAMLAIFRYKVGMLTVLGGCALLGVLFSLVF</sequence>
<gene>
    <name evidence="8" type="ORF">CK498_04435</name>
</gene>
<dbReference type="Pfam" id="PF02417">
    <property type="entry name" value="Chromate_transp"/>
    <property type="match status" value="2"/>
</dbReference>
<dbReference type="InterPro" id="IPR014047">
    <property type="entry name" value="Chr_Tranpt_l_chain"/>
</dbReference>
<feature type="transmembrane region" description="Helical" evidence="7">
    <location>
        <begin position="120"/>
        <end position="137"/>
    </location>
</feature>
<evidence type="ECO:0000256" key="4">
    <source>
        <dbReference type="ARBA" id="ARBA00022692"/>
    </source>
</evidence>
<comment type="similarity">
    <text evidence="2">Belongs to the chromate ion transporter (CHR) (TC 2.A.51) family.</text>
</comment>
<dbReference type="GO" id="GO:0015109">
    <property type="term" value="F:chromate transmembrane transporter activity"/>
    <property type="evidence" value="ECO:0007669"/>
    <property type="project" value="InterPro"/>
</dbReference>
<evidence type="ECO:0000256" key="1">
    <source>
        <dbReference type="ARBA" id="ARBA00004651"/>
    </source>
</evidence>
<keyword evidence="4 7" id="KW-0812">Transmembrane</keyword>
<dbReference type="RefSeq" id="WP_095619671.1">
    <property type="nucleotide sequence ID" value="NZ_NSKB01000002.1"/>
</dbReference>
<dbReference type="EMBL" id="NSKB01000002">
    <property type="protein sequence ID" value="PAU77992.1"/>
    <property type="molecule type" value="Genomic_DNA"/>
</dbReference>
<reference evidence="8 9" key="1">
    <citation type="submission" date="2017-08" db="EMBL/GenBank/DDBJ databases">
        <title>Halomonas alkalisoli sp. nov., isolated from saline alkaline soil.</title>
        <authorList>
            <person name="Wang D."/>
            <person name="Zhang G."/>
        </authorList>
    </citation>
    <scope>NUCLEOTIDE SEQUENCE [LARGE SCALE GENOMIC DNA]</scope>
    <source>
        <strain evidence="8 9">WRN001</strain>
    </source>
</reference>
<keyword evidence="9" id="KW-1185">Reference proteome</keyword>
<proteinExistence type="inferred from homology"/>
<evidence type="ECO:0000256" key="2">
    <source>
        <dbReference type="ARBA" id="ARBA00005262"/>
    </source>
</evidence>
<keyword evidence="6 7" id="KW-0472">Membrane</keyword>
<name>A0A2A2F069_9GAMM</name>
<feature type="transmembrane region" description="Helical" evidence="7">
    <location>
        <begin position="331"/>
        <end position="354"/>
    </location>
</feature>
<comment type="subcellular location">
    <subcellularLocation>
        <location evidence="1">Cell membrane</location>
        <topology evidence="1">Multi-pass membrane protein</topology>
    </subcellularLocation>
</comment>
<dbReference type="PIRSF" id="PIRSF004810">
    <property type="entry name" value="ChrA"/>
    <property type="match status" value="1"/>
</dbReference>
<evidence type="ECO:0000256" key="7">
    <source>
        <dbReference type="SAM" id="Phobius"/>
    </source>
</evidence>
<dbReference type="NCBIfam" id="TIGR00937">
    <property type="entry name" value="2A51"/>
    <property type="match status" value="1"/>
</dbReference>
<evidence type="ECO:0000313" key="8">
    <source>
        <dbReference type="EMBL" id="PAU77992.1"/>
    </source>
</evidence>
<evidence type="ECO:0000256" key="5">
    <source>
        <dbReference type="ARBA" id="ARBA00022989"/>
    </source>
</evidence>
<dbReference type="PANTHER" id="PTHR33567:SF3">
    <property type="entry name" value="CHROMATE ION TRANSPORTER (EUROFUNG)"/>
    <property type="match status" value="1"/>
</dbReference>